<proteinExistence type="predicted"/>
<evidence type="ECO:0000313" key="1">
    <source>
        <dbReference type="EMBL" id="CAG9328627.1"/>
    </source>
</evidence>
<evidence type="ECO:0000313" key="2">
    <source>
        <dbReference type="Proteomes" id="UP001162131"/>
    </source>
</evidence>
<organism evidence="1 2">
    <name type="scientific">Blepharisma stoltei</name>
    <dbReference type="NCBI Taxonomy" id="1481888"/>
    <lineage>
        <taxon>Eukaryota</taxon>
        <taxon>Sar</taxon>
        <taxon>Alveolata</taxon>
        <taxon>Ciliophora</taxon>
        <taxon>Postciliodesmatophora</taxon>
        <taxon>Heterotrichea</taxon>
        <taxon>Heterotrichida</taxon>
        <taxon>Blepharismidae</taxon>
        <taxon>Blepharisma</taxon>
    </lineage>
</organism>
<accession>A0AAU9JVU2</accession>
<reference evidence="1" key="1">
    <citation type="submission" date="2021-09" db="EMBL/GenBank/DDBJ databases">
        <authorList>
            <consortium name="AG Swart"/>
            <person name="Singh M."/>
            <person name="Singh A."/>
            <person name="Seah K."/>
            <person name="Emmerich C."/>
        </authorList>
    </citation>
    <scope>NUCLEOTIDE SEQUENCE</scope>
    <source>
        <strain evidence="1">ATCC30299</strain>
    </source>
</reference>
<keyword evidence="2" id="KW-1185">Reference proteome</keyword>
<sequence length="135" mass="15804">MSENVIKLRRVKNRPLKDLVKKTKSRRVSVGSSILTPNEAHKKQLSVRFYERDTLDDIRDVSTDIDNISTTINSLFDTQEIPKKKFPKLKTLTTRYSPEKIVKNYEEIEILKIIKETKPSRKIFLKTGLKRMIIS</sequence>
<protein>
    <submittedName>
        <fullName evidence="1">Uncharacterized protein</fullName>
    </submittedName>
</protein>
<gene>
    <name evidence="1" type="ORF">BSTOLATCC_MIC46623</name>
</gene>
<comment type="caution">
    <text evidence="1">The sequence shown here is derived from an EMBL/GenBank/DDBJ whole genome shotgun (WGS) entry which is preliminary data.</text>
</comment>
<dbReference type="AlphaFoldDB" id="A0AAU9JVU2"/>
<dbReference type="Proteomes" id="UP001162131">
    <property type="component" value="Unassembled WGS sequence"/>
</dbReference>
<dbReference type="EMBL" id="CAJZBQ010000046">
    <property type="protein sequence ID" value="CAG9328627.1"/>
    <property type="molecule type" value="Genomic_DNA"/>
</dbReference>
<name>A0AAU9JVU2_9CILI</name>